<feature type="binding site" evidence="11">
    <location>
        <position position="140"/>
    </location>
    <ligand>
        <name>S-adenosyl-L-methionine</name>
        <dbReference type="ChEBI" id="CHEBI:59789"/>
    </ligand>
</feature>
<dbReference type="InterPro" id="IPR016899">
    <property type="entry name" value="mRNA_G-N7_MeTrfase_euk"/>
</dbReference>
<dbReference type="EC" id="2.1.1.56" evidence="2"/>
<reference evidence="13" key="1">
    <citation type="submission" date="2023-10" db="EMBL/GenBank/DDBJ databases">
        <title>Genome assembly of Pristionchus species.</title>
        <authorList>
            <person name="Yoshida K."/>
            <person name="Sommer R.J."/>
        </authorList>
    </citation>
    <scope>NUCLEOTIDE SEQUENCE</scope>
    <source>
        <strain evidence="13">RS5133</strain>
    </source>
</reference>
<evidence type="ECO:0000256" key="7">
    <source>
        <dbReference type="ARBA" id="ARBA00022884"/>
    </source>
</evidence>
<keyword evidence="5" id="KW-0808">Transferase</keyword>
<keyword evidence="14" id="KW-1185">Reference proteome</keyword>
<evidence type="ECO:0000256" key="1">
    <source>
        <dbReference type="ARBA" id="ARBA00004123"/>
    </source>
</evidence>
<feature type="binding site" evidence="11">
    <location>
        <position position="117"/>
    </location>
    <ligand>
        <name>S-adenosyl-L-methionine</name>
        <dbReference type="ChEBI" id="CHEBI:59789"/>
    </ligand>
</feature>
<dbReference type="EMBL" id="BTSY01000005">
    <property type="protein sequence ID" value="GMT28611.1"/>
    <property type="molecule type" value="Genomic_DNA"/>
</dbReference>
<dbReference type="PROSITE" id="PS51562">
    <property type="entry name" value="RNA_CAP0_MT"/>
    <property type="match status" value="1"/>
</dbReference>
<dbReference type="Pfam" id="PF03291">
    <property type="entry name" value="mRNA_G-N7_MeTrfase"/>
    <property type="match status" value="1"/>
</dbReference>
<dbReference type="PIRSF" id="PIRSF028762">
    <property type="entry name" value="ABD1"/>
    <property type="match status" value="1"/>
</dbReference>
<dbReference type="GO" id="GO:0004482">
    <property type="term" value="F:mRNA 5'-cap (guanine-N7-)-methyltransferase activity"/>
    <property type="evidence" value="ECO:0007669"/>
    <property type="project" value="UniProtKB-EC"/>
</dbReference>
<dbReference type="SUPFAM" id="SSF53335">
    <property type="entry name" value="S-adenosyl-L-methionine-dependent methyltransferases"/>
    <property type="match status" value="1"/>
</dbReference>
<feature type="binding site" evidence="11">
    <location>
        <position position="37"/>
    </location>
    <ligand>
        <name>S-adenosyl-L-methionine</name>
        <dbReference type="ChEBI" id="CHEBI:59789"/>
    </ligand>
</feature>
<evidence type="ECO:0000313" key="13">
    <source>
        <dbReference type="EMBL" id="GMT28611.1"/>
    </source>
</evidence>
<evidence type="ECO:0000259" key="12">
    <source>
        <dbReference type="PROSITE" id="PS51562"/>
    </source>
</evidence>
<protein>
    <recommendedName>
        <fullName evidence="2">mRNA (guanine-N(7))-methyltransferase</fullName>
        <ecNumber evidence="2">2.1.1.56</ecNumber>
    </recommendedName>
</protein>
<feature type="domain" description="MRNA cap 0 methyltransferase" evidence="12">
    <location>
        <begin position="24"/>
        <end position="306"/>
    </location>
</feature>
<dbReference type="PANTHER" id="PTHR12189">
    <property type="entry name" value="MRNA GUANINE-7- METHYLTRANSFERASE"/>
    <property type="match status" value="1"/>
</dbReference>
<feature type="binding site" evidence="11">
    <location>
        <position position="84"/>
    </location>
    <ligand>
        <name>S-adenosyl-L-methionine</name>
        <dbReference type="ChEBI" id="CHEBI:59789"/>
    </ligand>
</feature>
<keyword evidence="4" id="KW-0507">mRNA processing</keyword>
<feature type="non-terminal residue" evidence="13">
    <location>
        <position position="346"/>
    </location>
</feature>
<keyword evidence="8" id="KW-0506">mRNA capping</keyword>
<organism evidence="13 14">
    <name type="scientific">Pristionchus fissidentatus</name>
    <dbReference type="NCBI Taxonomy" id="1538716"/>
    <lineage>
        <taxon>Eukaryota</taxon>
        <taxon>Metazoa</taxon>
        <taxon>Ecdysozoa</taxon>
        <taxon>Nematoda</taxon>
        <taxon>Chromadorea</taxon>
        <taxon>Rhabditida</taxon>
        <taxon>Rhabditina</taxon>
        <taxon>Diplogasteromorpha</taxon>
        <taxon>Diplogasteroidea</taxon>
        <taxon>Neodiplogasteridae</taxon>
        <taxon>Pristionchus</taxon>
    </lineage>
</organism>
<evidence type="ECO:0000256" key="2">
    <source>
        <dbReference type="ARBA" id="ARBA00011926"/>
    </source>
</evidence>
<evidence type="ECO:0000256" key="3">
    <source>
        <dbReference type="ARBA" id="ARBA00022603"/>
    </source>
</evidence>
<dbReference type="AlphaFoldDB" id="A0AAV5WCN6"/>
<dbReference type="InterPro" id="IPR029063">
    <property type="entry name" value="SAM-dependent_MTases_sf"/>
</dbReference>
<gene>
    <name evidence="13" type="ORF">PFISCL1PPCAC_19908</name>
</gene>
<evidence type="ECO:0000256" key="8">
    <source>
        <dbReference type="ARBA" id="ARBA00023042"/>
    </source>
</evidence>
<evidence type="ECO:0000256" key="4">
    <source>
        <dbReference type="ARBA" id="ARBA00022664"/>
    </source>
</evidence>
<dbReference type="Proteomes" id="UP001432322">
    <property type="component" value="Unassembled WGS sequence"/>
</dbReference>
<keyword evidence="9" id="KW-0539">Nucleus</keyword>
<keyword evidence="7" id="KW-0694">RNA-binding</keyword>
<comment type="caution">
    <text evidence="13">The sequence shown here is derived from an EMBL/GenBank/DDBJ whole genome shotgun (WGS) entry which is preliminary data.</text>
</comment>
<dbReference type="InterPro" id="IPR039753">
    <property type="entry name" value="RG7MT1"/>
</dbReference>
<name>A0AAV5WCN6_9BILA</name>
<keyword evidence="3" id="KW-0489">Methyltransferase</keyword>
<dbReference type="InterPro" id="IPR004971">
    <property type="entry name" value="mRNA_G-N7_MeTrfase_dom"/>
</dbReference>
<dbReference type="GO" id="GO:0005634">
    <property type="term" value="C:nucleus"/>
    <property type="evidence" value="ECO:0007669"/>
    <property type="project" value="UniProtKB-SubCell"/>
</dbReference>
<evidence type="ECO:0000256" key="11">
    <source>
        <dbReference type="PIRSR" id="PIRSR028762-1"/>
    </source>
</evidence>
<evidence type="ECO:0000256" key="5">
    <source>
        <dbReference type="ARBA" id="ARBA00022679"/>
    </source>
</evidence>
<comment type="subcellular location">
    <subcellularLocation>
        <location evidence="1">Nucleus</location>
    </subcellularLocation>
</comment>
<evidence type="ECO:0000256" key="9">
    <source>
        <dbReference type="ARBA" id="ARBA00023242"/>
    </source>
</evidence>
<sequence>MSSYTVASHYNAVKQTGIEERKNSRIFHLRNINNWMKSCLINGAVDMLRKEGMREPRILDLACGKGGDLRKWSIARAKSVVMADLAGVSVDQAKGRHEEMRAREGNGIFPAQFITVDCCNNDLLPLIDPSFLPIDLVSCQFAFHYSFVNESSARTMLRNAVSSLREGGLFIGTLPDAERIVWTARTSGNSDNKWENGVCSVHYDSSTPLDNPPLFGAKFHFSLDEQVNCPEFLAYFPLLVKLAEEEGMELVWEKRFPDACQQYLSNAESRSLLYKMSGLKIVPTEKEGKEEEEYMHVVDEMNGASASVVGKGKVNAKRPTTFAGHNFEVGVGCLLYVYRILFQKED</sequence>
<evidence type="ECO:0000256" key="10">
    <source>
        <dbReference type="ARBA" id="ARBA00044712"/>
    </source>
</evidence>
<dbReference type="PANTHER" id="PTHR12189:SF2">
    <property type="entry name" value="MRNA CAP GUANINE-N7 METHYLTRANSFERASE"/>
    <property type="match status" value="1"/>
</dbReference>
<dbReference type="GO" id="GO:0003723">
    <property type="term" value="F:RNA binding"/>
    <property type="evidence" value="ECO:0007669"/>
    <property type="project" value="UniProtKB-KW"/>
</dbReference>
<evidence type="ECO:0000313" key="14">
    <source>
        <dbReference type="Proteomes" id="UP001432322"/>
    </source>
</evidence>
<keyword evidence="6" id="KW-0949">S-adenosyl-L-methionine</keyword>
<feature type="binding site" evidence="11">
    <location>
        <position position="145"/>
    </location>
    <ligand>
        <name>S-adenosyl-L-methionine</name>
        <dbReference type="ChEBI" id="CHEBI:59789"/>
    </ligand>
</feature>
<dbReference type="Gene3D" id="3.40.50.150">
    <property type="entry name" value="Vaccinia Virus protein VP39"/>
    <property type="match status" value="1"/>
</dbReference>
<proteinExistence type="predicted"/>
<dbReference type="CDD" id="cd02440">
    <property type="entry name" value="AdoMet_MTases"/>
    <property type="match status" value="1"/>
</dbReference>
<comment type="catalytic activity">
    <reaction evidence="10">
        <text>a 5'-end (5'-triphosphoguanosine)-ribonucleoside in mRNA + S-adenosyl-L-methionine = a 5'-end (N(7)-methyl 5'-triphosphoguanosine)-ribonucleoside in mRNA + S-adenosyl-L-homocysteine</text>
        <dbReference type="Rhea" id="RHEA:67008"/>
        <dbReference type="Rhea" id="RHEA-COMP:17166"/>
        <dbReference type="Rhea" id="RHEA-COMP:17167"/>
        <dbReference type="ChEBI" id="CHEBI:57856"/>
        <dbReference type="ChEBI" id="CHEBI:59789"/>
        <dbReference type="ChEBI" id="CHEBI:156461"/>
        <dbReference type="ChEBI" id="CHEBI:167617"/>
        <dbReference type="EC" id="2.1.1.56"/>
    </reaction>
</comment>
<accession>A0AAV5WCN6</accession>
<evidence type="ECO:0000256" key="6">
    <source>
        <dbReference type="ARBA" id="ARBA00022691"/>
    </source>
</evidence>
<feature type="binding site" evidence="11">
    <location>
        <position position="62"/>
    </location>
    <ligand>
        <name>S-adenosyl-L-methionine</name>
        <dbReference type="ChEBI" id="CHEBI:59789"/>
    </ligand>
</feature>